<keyword evidence="1" id="KW-1133">Transmembrane helix</keyword>
<organism evidence="2 3">
    <name type="scientific">Caenorhabditis japonica</name>
    <dbReference type="NCBI Taxonomy" id="281687"/>
    <lineage>
        <taxon>Eukaryota</taxon>
        <taxon>Metazoa</taxon>
        <taxon>Ecdysozoa</taxon>
        <taxon>Nematoda</taxon>
        <taxon>Chromadorea</taxon>
        <taxon>Rhabditida</taxon>
        <taxon>Rhabditina</taxon>
        <taxon>Rhabditomorpha</taxon>
        <taxon>Rhabditoidea</taxon>
        <taxon>Rhabditidae</taxon>
        <taxon>Peloderinae</taxon>
        <taxon>Caenorhabditis</taxon>
    </lineage>
</organism>
<reference evidence="3" key="1">
    <citation type="submission" date="2010-08" db="EMBL/GenBank/DDBJ databases">
        <authorList>
            <consortium name="Caenorhabditis japonica Sequencing Consortium"/>
            <person name="Wilson R.K."/>
        </authorList>
    </citation>
    <scope>NUCLEOTIDE SEQUENCE [LARGE SCALE GENOMIC DNA]</scope>
    <source>
        <strain evidence="3">DF5081</strain>
    </source>
</reference>
<proteinExistence type="predicted"/>
<dbReference type="Proteomes" id="UP000005237">
    <property type="component" value="Unassembled WGS sequence"/>
</dbReference>
<dbReference type="PANTHER" id="PTHR22943">
    <property type="entry name" value="7-TRANSMEMBRANE DOMAIN RECEPTOR C.ELEGANS"/>
    <property type="match status" value="1"/>
</dbReference>
<feature type="transmembrane region" description="Helical" evidence="1">
    <location>
        <begin position="154"/>
        <end position="181"/>
    </location>
</feature>
<feature type="transmembrane region" description="Helical" evidence="1">
    <location>
        <begin position="108"/>
        <end position="133"/>
    </location>
</feature>
<evidence type="ECO:0008006" key="4">
    <source>
        <dbReference type="Google" id="ProtNLM"/>
    </source>
</evidence>
<protein>
    <recommendedName>
        <fullName evidence="4">Seven TM Receptor</fullName>
    </recommendedName>
</protein>
<keyword evidence="1" id="KW-0472">Membrane</keyword>
<dbReference type="InterPro" id="IPR019428">
    <property type="entry name" value="7TM_GPCR_serpentine_rcpt_Str"/>
</dbReference>
<evidence type="ECO:0000313" key="3">
    <source>
        <dbReference type="Proteomes" id="UP000005237"/>
    </source>
</evidence>
<dbReference type="EnsemblMetazoa" id="CJA12088.1">
    <property type="protein sequence ID" value="CJA12088.1"/>
    <property type="gene ID" value="WBGene00131292"/>
</dbReference>
<accession>A0A8R1DUG8</accession>
<dbReference type="PANTHER" id="PTHR22943:SF254">
    <property type="entry name" value="SEVEN TM RECEPTOR"/>
    <property type="match status" value="1"/>
</dbReference>
<feature type="transmembrane region" description="Helical" evidence="1">
    <location>
        <begin position="6"/>
        <end position="26"/>
    </location>
</feature>
<keyword evidence="3" id="KW-1185">Reference proteome</keyword>
<dbReference type="Pfam" id="PF10326">
    <property type="entry name" value="7TM_GPCR_Str"/>
    <property type="match status" value="1"/>
</dbReference>
<dbReference type="AlphaFoldDB" id="A0A8R1DUG8"/>
<dbReference type="GO" id="GO:0042048">
    <property type="term" value="P:olfactory behavior"/>
    <property type="evidence" value="ECO:0007669"/>
    <property type="project" value="TreeGrafter"/>
</dbReference>
<name>A0A8R1DUG8_CAEJA</name>
<keyword evidence="1" id="KW-0812">Transmembrane</keyword>
<evidence type="ECO:0000256" key="1">
    <source>
        <dbReference type="SAM" id="Phobius"/>
    </source>
</evidence>
<sequence>MYCGCFGASMAIFGIHFIYRYLVASGSKFLNTFSKWKITFWFLIPIVYGATWGWLAYNPVGHKPATGEYIRNNILETFDLRVEDAIWIGPYFYQKQTNNTFKIEKESIIAMSVVYLIVFSSFFTIIYFGVKCYSIISNLAPSTKTFRSRRLQSLLFWALVTQTIIPVVLMHVPVFLVYAFALLDKDIGMLSGFVSMTIAAYPAIDPLPTILIIPHYRNAIIRKFYSFSDSLKFSVSSSILGSRDYFLDL</sequence>
<reference evidence="2" key="2">
    <citation type="submission" date="2022-06" db="UniProtKB">
        <authorList>
            <consortium name="EnsemblMetazoa"/>
        </authorList>
    </citation>
    <scope>IDENTIFICATION</scope>
    <source>
        <strain evidence="2">DF5081</strain>
    </source>
</reference>
<dbReference type="SUPFAM" id="SSF81321">
    <property type="entry name" value="Family A G protein-coupled receptor-like"/>
    <property type="match status" value="1"/>
</dbReference>
<feature type="transmembrane region" description="Helical" evidence="1">
    <location>
        <begin position="187"/>
        <end position="213"/>
    </location>
</feature>
<feature type="transmembrane region" description="Helical" evidence="1">
    <location>
        <begin position="38"/>
        <end position="57"/>
    </location>
</feature>
<dbReference type="GO" id="GO:0038022">
    <property type="term" value="F:G protein-coupled olfactory receptor activity"/>
    <property type="evidence" value="ECO:0007669"/>
    <property type="project" value="TreeGrafter"/>
</dbReference>
<evidence type="ECO:0000313" key="2">
    <source>
        <dbReference type="EnsemblMetazoa" id="CJA12088.1"/>
    </source>
</evidence>
<dbReference type="GO" id="GO:0005886">
    <property type="term" value="C:plasma membrane"/>
    <property type="evidence" value="ECO:0007669"/>
    <property type="project" value="TreeGrafter"/>
</dbReference>